<keyword evidence="2" id="KW-0732">Signal</keyword>
<accession>A0A835RG86</accession>
<dbReference type="Proteomes" id="UP000636800">
    <property type="component" value="Chromosome 3"/>
</dbReference>
<evidence type="ECO:0000313" key="4">
    <source>
        <dbReference type="Proteomes" id="UP000636800"/>
    </source>
</evidence>
<dbReference type="EMBL" id="JADCNL010000003">
    <property type="protein sequence ID" value="KAG0488551.1"/>
    <property type="molecule type" value="Genomic_DNA"/>
</dbReference>
<organism evidence="3 4">
    <name type="scientific">Vanilla planifolia</name>
    <name type="common">Vanilla</name>
    <dbReference type="NCBI Taxonomy" id="51239"/>
    <lineage>
        <taxon>Eukaryota</taxon>
        <taxon>Viridiplantae</taxon>
        <taxon>Streptophyta</taxon>
        <taxon>Embryophyta</taxon>
        <taxon>Tracheophyta</taxon>
        <taxon>Spermatophyta</taxon>
        <taxon>Magnoliopsida</taxon>
        <taxon>Liliopsida</taxon>
        <taxon>Asparagales</taxon>
        <taxon>Orchidaceae</taxon>
        <taxon>Vanilloideae</taxon>
        <taxon>Vanilleae</taxon>
        <taxon>Vanilla</taxon>
    </lineage>
</organism>
<dbReference type="PANTHER" id="PTHR33116">
    <property type="entry name" value="REVERSE TRANSCRIPTASE ZINC-BINDING DOMAIN-CONTAINING PROTEIN-RELATED-RELATED"/>
    <property type="match status" value="1"/>
</dbReference>
<evidence type="ECO:0000313" key="3">
    <source>
        <dbReference type="EMBL" id="KAG0488551.1"/>
    </source>
</evidence>
<feature type="chain" id="PRO_5032382297" evidence="2">
    <location>
        <begin position="22"/>
        <end position="365"/>
    </location>
</feature>
<dbReference type="AlphaFoldDB" id="A0A835RG86"/>
<reference evidence="3 4" key="1">
    <citation type="journal article" date="2020" name="Nat. Food">
        <title>A phased Vanilla planifolia genome enables genetic improvement of flavour and production.</title>
        <authorList>
            <person name="Hasing T."/>
            <person name="Tang H."/>
            <person name="Brym M."/>
            <person name="Khazi F."/>
            <person name="Huang T."/>
            <person name="Chambers A.H."/>
        </authorList>
    </citation>
    <scope>NUCLEOTIDE SEQUENCE [LARGE SCALE GENOMIC DNA]</scope>
    <source>
        <tissue evidence="3">Leaf</tissue>
    </source>
</reference>
<feature type="signal peptide" evidence="2">
    <location>
        <begin position="1"/>
        <end position="21"/>
    </location>
</feature>
<name>A0A835RG86_VANPL</name>
<sequence length="365" mass="41078">MGGKKILINSILSSMVSYCTAALNPPKAVIKAIDRRLSQFFWGESKDSFKHHWASWNRLARPVSESGIGIINLSVKVHAQTANLWWNFIHDDSPWACYMRDCYLSGRPSITNKPGDSPGWHRLFLFFSRWIRPPEDEYCSAPTPVRSSHTAQGSDPPGSLAGPTEPTEPVCRWLTSYLGQGDSFPFSRAYNLLARLSLKTIQLPYNNALLWNKRIQRRLQFSPRFLNNALPVRMHRNALASPSPLNVRSARLPRRTTTYFGPVPYLPPPGIGTKTNWVSHHQNIILIVSSTGGPSNDPSVLGLSIPASICWIAWKAWNAALYSSKSCSADSFFWDTQGLLKSRYLYHGSKLDPLERLNLHHLGLL</sequence>
<comment type="caution">
    <text evidence="3">The sequence shown here is derived from an EMBL/GenBank/DDBJ whole genome shotgun (WGS) entry which is preliminary data.</text>
</comment>
<proteinExistence type="predicted"/>
<evidence type="ECO:0000256" key="1">
    <source>
        <dbReference type="SAM" id="MobiDB-lite"/>
    </source>
</evidence>
<dbReference type="PANTHER" id="PTHR33116:SF78">
    <property type="entry name" value="OS12G0587133 PROTEIN"/>
    <property type="match status" value="1"/>
</dbReference>
<dbReference type="OrthoDB" id="449109at2759"/>
<evidence type="ECO:0000256" key="2">
    <source>
        <dbReference type="SAM" id="SignalP"/>
    </source>
</evidence>
<feature type="region of interest" description="Disordered" evidence="1">
    <location>
        <begin position="141"/>
        <end position="166"/>
    </location>
</feature>
<protein>
    <submittedName>
        <fullName evidence="3">Uncharacterized protein</fullName>
    </submittedName>
</protein>
<gene>
    <name evidence="3" type="ORF">HPP92_007362</name>
</gene>
<keyword evidence="4" id="KW-1185">Reference proteome</keyword>